<proteinExistence type="predicted"/>
<name>A0A6M4B8T0_9VIRU</name>
<sequence>MVPAANLPVDPLGLTGVQGTTDLMDPRDTLNPIMFHGAHGENMSNVIDNFYANHGNAFQSGGITNATAGFVSDSADQIQASNPVADNNYYRFLTDPTWRKFGIQSGVRLSRLVPLTWRLTRSIPLLPSYEAPATGVIRGSGTSGSVDSLVANGNANPAPANTFSPIREAPAIQNIGGGGSSMGFVQELLTVCSSRLAPYHFFC</sequence>
<organism evidence="1">
    <name type="scientific">Cressdnaviricota sp</name>
    <dbReference type="NCBI Taxonomy" id="2748378"/>
    <lineage>
        <taxon>Viruses</taxon>
        <taxon>Monodnaviria</taxon>
        <taxon>Shotokuvirae</taxon>
        <taxon>Cressdnaviricota</taxon>
    </lineage>
</organism>
<dbReference type="EMBL" id="MN621481">
    <property type="protein sequence ID" value="QJQ37763.1"/>
    <property type="molecule type" value="Genomic_DNA"/>
</dbReference>
<reference evidence="1" key="1">
    <citation type="journal article" date="2020" name="Virol. J.">
        <title>Viral metagenomics revealed diverse CRESS-DNA virus genomes in faeces of forest musk deer.</title>
        <authorList>
            <person name="Liu Q."/>
            <person name="Wang H."/>
            <person name="Ling Y."/>
            <person name="Yang S.X."/>
            <person name="Wang X.C."/>
            <person name="Zhou R."/>
            <person name="Xiao Y.Q."/>
            <person name="Chen X."/>
            <person name="Yang J."/>
            <person name="Fu W.G."/>
            <person name="Zhang W."/>
            <person name="Qi G.L."/>
        </authorList>
    </citation>
    <scope>NUCLEOTIDE SEQUENCE</scope>
    <source>
        <strain evidence="1">UJSL004</strain>
    </source>
</reference>
<protein>
    <submittedName>
        <fullName evidence="1">Capsid protein</fullName>
    </submittedName>
</protein>
<accession>A0A6M4B8T0</accession>
<evidence type="ECO:0000313" key="1">
    <source>
        <dbReference type="EMBL" id="QJQ37763.1"/>
    </source>
</evidence>
<dbReference type="Pfam" id="PF23784">
    <property type="entry name" value="Smaco_capsid"/>
    <property type="match status" value="1"/>
</dbReference>
<dbReference type="InterPro" id="IPR057000">
    <property type="entry name" value="Smaco_capsid"/>
</dbReference>